<dbReference type="PANTHER" id="PTHR37314">
    <property type="entry name" value="SLR0142 PROTEIN"/>
    <property type="match status" value="1"/>
</dbReference>
<evidence type="ECO:0000313" key="3">
    <source>
        <dbReference type="Proteomes" id="UP000249165"/>
    </source>
</evidence>
<keyword evidence="3" id="KW-1185">Reference proteome</keyword>
<organism evidence="2 3">
    <name type="scientific">Salipiger aestuarii</name>
    <dbReference type="NCBI Taxonomy" id="568098"/>
    <lineage>
        <taxon>Bacteria</taxon>
        <taxon>Pseudomonadati</taxon>
        <taxon>Pseudomonadota</taxon>
        <taxon>Alphaproteobacteria</taxon>
        <taxon>Rhodobacterales</taxon>
        <taxon>Roseobacteraceae</taxon>
        <taxon>Salipiger</taxon>
    </lineage>
</organism>
<dbReference type="PANTHER" id="PTHR37314:SF4">
    <property type="entry name" value="UPF0700 TRANSMEMBRANE PROTEIN YOAK"/>
    <property type="match status" value="1"/>
</dbReference>
<feature type="transmembrane region" description="Helical" evidence="1">
    <location>
        <begin position="61"/>
        <end position="82"/>
    </location>
</feature>
<accession>A0A327XRC6</accession>
<dbReference type="Proteomes" id="UP000249165">
    <property type="component" value="Unassembled WGS sequence"/>
</dbReference>
<feature type="transmembrane region" description="Helical" evidence="1">
    <location>
        <begin position="181"/>
        <end position="201"/>
    </location>
</feature>
<feature type="transmembrane region" description="Helical" evidence="1">
    <location>
        <begin position="121"/>
        <end position="139"/>
    </location>
</feature>
<dbReference type="InterPro" id="IPR010699">
    <property type="entry name" value="DUF1275"/>
</dbReference>
<gene>
    <name evidence="2" type="ORF">ATI53_108010</name>
</gene>
<protein>
    <submittedName>
        <fullName evidence="2">Uncharacterized membrane protein YoaK (UPF0700 family)</fullName>
    </submittedName>
</protein>
<dbReference type="Pfam" id="PF06912">
    <property type="entry name" value="DUF1275"/>
    <property type="match status" value="1"/>
</dbReference>
<evidence type="ECO:0000256" key="1">
    <source>
        <dbReference type="SAM" id="Phobius"/>
    </source>
</evidence>
<keyword evidence="1" id="KW-1133">Transmembrane helix</keyword>
<keyword evidence="1" id="KW-0472">Membrane</keyword>
<dbReference type="AlphaFoldDB" id="A0A327XRC6"/>
<sequence>MLIREGDQRTASIDLRLAALLSAVAGALNATGFEVAGLFSANMTGNVSALADNVAGGRWDLALLFVVVIVVFVCGALTAGLCIELGRRRQVRGIYAWVILAEGAVLLALGVAGVAGSSLVIGVRLICVLSFTLGLQNAVTTRISAARVRTTHVSGMATDVGLALAGLWVRSDKTAQHRAQLALHGITIASFLVGGIVGALIHVAFGALTFLLCGLPLAFAALCEVLRGHRR</sequence>
<evidence type="ECO:0000313" key="2">
    <source>
        <dbReference type="EMBL" id="RAK08529.1"/>
    </source>
</evidence>
<feature type="transmembrane region" description="Helical" evidence="1">
    <location>
        <begin position="20"/>
        <end position="41"/>
    </location>
</feature>
<dbReference type="OrthoDB" id="270162at2"/>
<dbReference type="RefSeq" id="WP_009503377.1">
    <property type="nucleotide sequence ID" value="NZ_LIQE01000101.1"/>
</dbReference>
<comment type="caution">
    <text evidence="2">The sequence shown here is derived from an EMBL/GenBank/DDBJ whole genome shotgun (WGS) entry which is preliminary data.</text>
</comment>
<name>A0A327XRC6_9RHOB</name>
<proteinExistence type="predicted"/>
<keyword evidence="1" id="KW-0812">Transmembrane</keyword>
<dbReference type="EMBL" id="QLMG01000080">
    <property type="protein sequence ID" value="RAK08529.1"/>
    <property type="molecule type" value="Genomic_DNA"/>
</dbReference>
<reference evidence="2 3" key="1">
    <citation type="submission" date="2018-06" db="EMBL/GenBank/DDBJ databases">
        <title>Genomic Encyclopedia of Archaeal and Bacterial Type Strains, Phase II (KMG-II): from individual species to whole genera.</title>
        <authorList>
            <person name="Goeker M."/>
        </authorList>
    </citation>
    <scope>NUCLEOTIDE SEQUENCE [LARGE SCALE GENOMIC DNA]</scope>
    <source>
        <strain evidence="2 3">DSM 22011</strain>
    </source>
</reference>
<feature type="transmembrane region" description="Helical" evidence="1">
    <location>
        <begin position="207"/>
        <end position="226"/>
    </location>
</feature>
<feature type="transmembrane region" description="Helical" evidence="1">
    <location>
        <begin position="94"/>
        <end position="115"/>
    </location>
</feature>